<reference evidence="1" key="2">
    <citation type="submission" date="2022-06" db="UniProtKB">
        <authorList>
            <consortium name="EnsemblMetazoa"/>
        </authorList>
    </citation>
    <scope>IDENTIFICATION</scope>
    <source>
        <strain evidence="1">PS312</strain>
    </source>
</reference>
<evidence type="ECO:0000313" key="2">
    <source>
        <dbReference type="Proteomes" id="UP000005239"/>
    </source>
</evidence>
<reference evidence="2" key="1">
    <citation type="journal article" date="2008" name="Nat. Genet.">
        <title>The Pristionchus pacificus genome provides a unique perspective on nematode lifestyle and parasitism.</title>
        <authorList>
            <person name="Dieterich C."/>
            <person name="Clifton S.W."/>
            <person name="Schuster L.N."/>
            <person name="Chinwalla A."/>
            <person name="Delehaunty K."/>
            <person name="Dinkelacker I."/>
            <person name="Fulton L."/>
            <person name="Fulton R."/>
            <person name="Godfrey J."/>
            <person name="Minx P."/>
            <person name="Mitreva M."/>
            <person name="Roeseler W."/>
            <person name="Tian H."/>
            <person name="Witte H."/>
            <person name="Yang S.P."/>
            <person name="Wilson R.K."/>
            <person name="Sommer R.J."/>
        </authorList>
    </citation>
    <scope>NUCLEOTIDE SEQUENCE [LARGE SCALE GENOMIC DNA]</scope>
    <source>
        <strain evidence="2">PS312</strain>
    </source>
</reference>
<dbReference type="EnsemblMetazoa" id="PPA43798.1">
    <property type="protein sequence ID" value="PPA43798.1"/>
    <property type="gene ID" value="WBGene00282167"/>
</dbReference>
<organism evidence="1 2">
    <name type="scientific">Pristionchus pacificus</name>
    <name type="common">Parasitic nematode worm</name>
    <dbReference type="NCBI Taxonomy" id="54126"/>
    <lineage>
        <taxon>Eukaryota</taxon>
        <taxon>Metazoa</taxon>
        <taxon>Ecdysozoa</taxon>
        <taxon>Nematoda</taxon>
        <taxon>Chromadorea</taxon>
        <taxon>Rhabditida</taxon>
        <taxon>Rhabditina</taxon>
        <taxon>Diplogasteromorpha</taxon>
        <taxon>Diplogasteroidea</taxon>
        <taxon>Neodiplogasteridae</taxon>
        <taxon>Pristionchus</taxon>
    </lineage>
</organism>
<accession>A0A2A6B984</accession>
<keyword evidence="2" id="KW-1185">Reference proteome</keyword>
<dbReference type="AlphaFoldDB" id="A0A2A6B984"/>
<evidence type="ECO:0000313" key="1">
    <source>
        <dbReference type="EnsemblMetazoa" id="PPA43798.1"/>
    </source>
</evidence>
<proteinExistence type="predicted"/>
<gene>
    <name evidence="1" type="primary">WBGene00282167</name>
</gene>
<name>A0A2A6B984_PRIPA</name>
<protein>
    <submittedName>
        <fullName evidence="1">Uncharacterized protein</fullName>
    </submittedName>
</protein>
<sequence>MDYCAVPKSNLITLYSLQSVGLSTDESDVSRCRCEHCASNVGDIVEGSRRLDRIRALVLTAIEIRLVRIPVGEGVGGLDRHTINDNNASILLEGVDTGSHHSDSGVEFVVLATTRPRWKIQAEKKDGFHFLTTLYKKQNAKNSQDKPMAALRRTLLITKDLMPFGIVLLMFLHPGYATMSITTAIFGALTATANEPYEYCGGEVCQGPAMHCHEQFSYFDYLST</sequence>
<accession>A0A8R1UZ27</accession>
<dbReference type="Proteomes" id="UP000005239">
    <property type="component" value="Unassembled WGS sequence"/>
</dbReference>